<sequence length="327" mass="38394">MLSENTPLISVIVPVYNVSVYLRKCIESIRNSTYINLEIILVDDGSTDDSGNICDHYEKIDDRITVIHKKNGGLSSARNTGLDIATGLYISFIDSDDYISDKMFEAMLGKALDMDADIVQCGVFRVDEYGNLYKKSCVKECCLRNESVIESFFTASQIPVMLCNKLFKKQLISSTRMVEGKNNEDNMFMIDILCKIKCFVSIEDAFYYYLNRSDSIMNKTFSEKKLDSIFAYNYVLNRTNEFAPSFVHYVNYWRCMNSFYLYYDIWKSNVIDKNKYYQIVEKEFQETYPYVRKLKYIKYKDRIRLMIFNISRINAVKLYHSCLKNRL</sequence>
<feature type="domain" description="Glycosyltransferase 2-like" evidence="3">
    <location>
        <begin position="10"/>
        <end position="135"/>
    </location>
</feature>
<evidence type="ECO:0000259" key="3">
    <source>
        <dbReference type="Pfam" id="PF00535"/>
    </source>
</evidence>
<dbReference type="InterPro" id="IPR029044">
    <property type="entry name" value="Nucleotide-diphossugar_trans"/>
</dbReference>
<dbReference type="GO" id="GO:0016758">
    <property type="term" value="F:hexosyltransferase activity"/>
    <property type="evidence" value="ECO:0007669"/>
    <property type="project" value="UniProtKB-ARBA"/>
</dbReference>
<dbReference type="InterPro" id="IPR001173">
    <property type="entry name" value="Glyco_trans_2-like"/>
</dbReference>
<dbReference type="Proteomes" id="UP001221009">
    <property type="component" value="Chromosome"/>
</dbReference>
<dbReference type="EC" id="2.4.-.-" evidence="4"/>
<evidence type="ECO:0000313" key="4">
    <source>
        <dbReference type="EMBL" id="WET66346.1"/>
    </source>
</evidence>
<proteinExistence type="predicted"/>
<dbReference type="AlphaFoldDB" id="A0AAX3QVA9"/>
<organism evidence="4 5">
    <name type="scientific">Parabacteroides distasonis</name>
    <dbReference type="NCBI Taxonomy" id="823"/>
    <lineage>
        <taxon>Bacteria</taxon>
        <taxon>Pseudomonadati</taxon>
        <taxon>Bacteroidota</taxon>
        <taxon>Bacteroidia</taxon>
        <taxon>Bacteroidales</taxon>
        <taxon>Tannerellaceae</taxon>
        <taxon>Parabacteroides</taxon>
    </lineage>
</organism>
<evidence type="ECO:0000313" key="5">
    <source>
        <dbReference type="Proteomes" id="UP001221009"/>
    </source>
</evidence>
<keyword evidence="1 4" id="KW-0328">Glycosyltransferase</keyword>
<dbReference type="RefSeq" id="WP_122144831.1">
    <property type="nucleotide sequence ID" value="NZ_CP120353.1"/>
</dbReference>
<reference evidence="4" key="1">
    <citation type="submission" date="2023-03" db="EMBL/GenBank/DDBJ databases">
        <title>Parabacteroides distasonis, a bacteria resistant against UC.</title>
        <authorList>
            <person name="Dai W."/>
        </authorList>
    </citation>
    <scope>NUCLEOTIDE SEQUENCE</scope>
    <source>
        <strain evidence="4">F1-28</strain>
    </source>
</reference>
<evidence type="ECO:0000256" key="1">
    <source>
        <dbReference type="ARBA" id="ARBA00022676"/>
    </source>
</evidence>
<protein>
    <submittedName>
        <fullName evidence="4">Glycosyltransferase</fullName>
        <ecNumber evidence="4">2.4.-.-</ecNumber>
    </submittedName>
</protein>
<dbReference type="Pfam" id="PF00535">
    <property type="entry name" value="Glycos_transf_2"/>
    <property type="match status" value="1"/>
</dbReference>
<accession>A0AAX3QVA9</accession>
<dbReference type="SUPFAM" id="SSF53448">
    <property type="entry name" value="Nucleotide-diphospho-sugar transferases"/>
    <property type="match status" value="1"/>
</dbReference>
<evidence type="ECO:0000256" key="2">
    <source>
        <dbReference type="ARBA" id="ARBA00022679"/>
    </source>
</evidence>
<dbReference type="EMBL" id="CP120353">
    <property type="protein sequence ID" value="WET66346.1"/>
    <property type="molecule type" value="Genomic_DNA"/>
</dbReference>
<dbReference type="Gene3D" id="3.90.550.10">
    <property type="entry name" value="Spore Coat Polysaccharide Biosynthesis Protein SpsA, Chain A"/>
    <property type="match status" value="1"/>
</dbReference>
<dbReference type="PANTHER" id="PTHR22916:SF51">
    <property type="entry name" value="GLYCOSYLTRANSFERASE EPSH-RELATED"/>
    <property type="match status" value="1"/>
</dbReference>
<gene>
    <name evidence="4" type="ORF">P2T59_10245</name>
</gene>
<name>A0AAX3QVA9_PARDI</name>
<dbReference type="PANTHER" id="PTHR22916">
    <property type="entry name" value="GLYCOSYLTRANSFERASE"/>
    <property type="match status" value="1"/>
</dbReference>
<keyword evidence="2 4" id="KW-0808">Transferase</keyword>
<dbReference type="CDD" id="cd00761">
    <property type="entry name" value="Glyco_tranf_GTA_type"/>
    <property type="match status" value="1"/>
</dbReference>